<comment type="similarity">
    <text evidence="3 10">Belongs to the D-isomer specific 2-hydroxyacid dehydrogenase family.</text>
</comment>
<sequence length="527" mass="55999">MMKVLASDKIDEIGLRMLKEAGIEGEMKTGLSEDELIKIIPQYDALVVRSATKVTPKIIEAGKNLKIIGRAGVGVDNIDLPTATKNGVIVVNSPEGNTVAAAEHTWAMLLTMARQIPQAYAKLKDGNWDRKSFKGVEVLNKTLGVIGLGKIGRRVASYALGMGMKVIGSDPFVTEEYAKSLGIELKKNDDVIKESDFITFHVPKTKETQNMINANSLAKMKKGVRLVNVARGGIINENDLTEALKNGHVAAAALDVFEKEPLPADSPLLQLDNVVVTPHLGASTAEAQVNVAVDVVEQIIEVLKGGAARSAVNIPSMKPELIAPVKAYMGIAEKLGACAAQIVLGAISKVTVEYSGEVAERDVSPLTTTVLKGLLTPIMDVAVNFVNAPLIAKERGIEIVESKIKEAKEFTNLISVKITSAQGDREVGGAVLGGITARLVSIDGFRVDLEPAGYLLILSNIDKPGMIGKVGNLLGQHQINIASMDVGRVKIGEKAVMVLSVDCAVPDKTLKELATLDGIFGATLVKL</sequence>
<protein>
    <recommendedName>
        <fullName evidence="4 10">D-3-phosphoglycerate dehydrogenase</fullName>
        <ecNumber evidence="10">1.1.1.95</ecNumber>
    </recommendedName>
</protein>
<feature type="domain" description="ACT" evidence="11">
    <location>
        <begin position="455"/>
        <end position="527"/>
    </location>
</feature>
<dbReference type="PANTHER" id="PTHR42789:SF1">
    <property type="entry name" value="D-ISOMER SPECIFIC 2-HYDROXYACID DEHYDROGENASE FAMILY PROTEIN (AFU_ORTHOLOGUE AFUA_6G10090)"/>
    <property type="match status" value="1"/>
</dbReference>
<dbReference type="InterPro" id="IPR045865">
    <property type="entry name" value="ACT-like_dom_sf"/>
</dbReference>
<evidence type="ECO:0000256" key="7">
    <source>
        <dbReference type="ARBA" id="ARBA00023299"/>
    </source>
</evidence>
<dbReference type="Pfam" id="PF02826">
    <property type="entry name" value="2-Hacid_dh_C"/>
    <property type="match status" value="1"/>
</dbReference>
<comment type="caution">
    <text evidence="12">The sequence shown here is derived from an EMBL/GenBank/DDBJ whole genome shotgun (WGS) entry which is preliminary data.</text>
</comment>
<dbReference type="InterPro" id="IPR050857">
    <property type="entry name" value="D-2-hydroxyacid_DH"/>
</dbReference>
<evidence type="ECO:0000256" key="8">
    <source>
        <dbReference type="ARBA" id="ARBA00048126"/>
    </source>
</evidence>
<dbReference type="InterPro" id="IPR006140">
    <property type="entry name" value="D-isomer_DH_NAD-bd"/>
</dbReference>
<dbReference type="NCBIfam" id="TIGR01327">
    <property type="entry name" value="PGDH"/>
    <property type="match status" value="1"/>
</dbReference>
<proteinExistence type="inferred from homology"/>
<accession>A0A1F4R4Q0</accession>
<evidence type="ECO:0000259" key="11">
    <source>
        <dbReference type="PROSITE" id="PS51671"/>
    </source>
</evidence>
<dbReference type="GO" id="GO:0051287">
    <property type="term" value="F:NAD binding"/>
    <property type="evidence" value="ECO:0007669"/>
    <property type="project" value="UniProtKB-UniRule"/>
</dbReference>
<dbReference type="Pfam" id="PF19304">
    <property type="entry name" value="PGDH_inter"/>
    <property type="match status" value="1"/>
</dbReference>
<comment type="function">
    <text evidence="1">Catalyzes the reversible oxidation of 3-phospho-D-glycerate to 3-phosphonooxypyruvate, the first step of the phosphorylated L-serine biosynthesis pathway. Also catalyzes the reversible oxidation of 2-hydroxyglutarate to 2-oxoglutarate.</text>
</comment>
<dbReference type="SUPFAM" id="SSF143548">
    <property type="entry name" value="Serine metabolism enzymes domain"/>
    <property type="match status" value="1"/>
</dbReference>
<dbReference type="CDD" id="cd12173">
    <property type="entry name" value="PGDH_4"/>
    <property type="match status" value="1"/>
</dbReference>
<dbReference type="Pfam" id="PF01842">
    <property type="entry name" value="ACT"/>
    <property type="match status" value="1"/>
</dbReference>
<dbReference type="InterPro" id="IPR006139">
    <property type="entry name" value="D-isomer_2_OHA_DH_cat_dom"/>
</dbReference>
<dbReference type="Proteomes" id="UP000176938">
    <property type="component" value="Unassembled WGS sequence"/>
</dbReference>
<dbReference type="EMBL" id="METP01000058">
    <property type="protein sequence ID" value="OGC03245.1"/>
    <property type="molecule type" value="Genomic_DNA"/>
</dbReference>
<dbReference type="Gene3D" id="3.40.50.720">
    <property type="entry name" value="NAD(P)-binding Rossmann-like Domain"/>
    <property type="match status" value="2"/>
</dbReference>
<dbReference type="Gene3D" id="3.30.70.260">
    <property type="match status" value="1"/>
</dbReference>
<dbReference type="PANTHER" id="PTHR42789">
    <property type="entry name" value="D-ISOMER SPECIFIC 2-HYDROXYACID DEHYDROGENASE FAMILY PROTEIN (AFU_ORTHOLOGUE AFUA_6G10090)"/>
    <property type="match status" value="1"/>
</dbReference>
<dbReference type="PROSITE" id="PS51671">
    <property type="entry name" value="ACT"/>
    <property type="match status" value="1"/>
</dbReference>
<dbReference type="InterPro" id="IPR036291">
    <property type="entry name" value="NAD(P)-bd_dom_sf"/>
</dbReference>
<evidence type="ECO:0000256" key="4">
    <source>
        <dbReference type="ARBA" id="ARBA00021582"/>
    </source>
</evidence>
<evidence type="ECO:0000256" key="3">
    <source>
        <dbReference type="ARBA" id="ARBA00005854"/>
    </source>
</evidence>
<dbReference type="Gene3D" id="3.30.1330.90">
    <property type="entry name" value="D-3-phosphoglycerate dehydrogenase, domain 3"/>
    <property type="match status" value="1"/>
</dbReference>
<dbReference type="SUPFAM" id="SSF55021">
    <property type="entry name" value="ACT-like"/>
    <property type="match status" value="1"/>
</dbReference>
<evidence type="ECO:0000256" key="10">
    <source>
        <dbReference type="RuleBase" id="RU363003"/>
    </source>
</evidence>
<dbReference type="InterPro" id="IPR029009">
    <property type="entry name" value="ASB_dom_sf"/>
</dbReference>
<organism evidence="12 13">
    <name type="scientific">candidate division WOR-1 bacterium RIFCSPLOWO2_02_FULL_46_20</name>
    <dbReference type="NCBI Taxonomy" id="1802567"/>
    <lineage>
        <taxon>Bacteria</taxon>
        <taxon>Bacillati</taxon>
        <taxon>Saganbacteria</taxon>
    </lineage>
</organism>
<gene>
    <name evidence="12" type="ORF">A3H38_00670</name>
</gene>
<dbReference type="InterPro" id="IPR002912">
    <property type="entry name" value="ACT_dom"/>
</dbReference>
<dbReference type="GO" id="GO:0004617">
    <property type="term" value="F:phosphoglycerate dehydrogenase activity"/>
    <property type="evidence" value="ECO:0007669"/>
    <property type="project" value="UniProtKB-UniRule"/>
</dbReference>
<evidence type="ECO:0000256" key="9">
    <source>
        <dbReference type="ARBA" id="ARBA00048731"/>
    </source>
</evidence>
<dbReference type="FunFam" id="3.30.70.260:FF:000008">
    <property type="entry name" value="D-3-phosphoglycerate dehydrogenase, chloroplastic"/>
    <property type="match status" value="1"/>
</dbReference>
<keyword evidence="7 10" id="KW-0718">Serine biosynthesis</keyword>
<dbReference type="EC" id="1.1.1.95" evidence="10"/>
<comment type="catalytic activity">
    <reaction evidence="9 10">
        <text>(2R)-3-phosphoglycerate + NAD(+) = 3-phosphooxypyruvate + NADH + H(+)</text>
        <dbReference type="Rhea" id="RHEA:12641"/>
        <dbReference type="ChEBI" id="CHEBI:15378"/>
        <dbReference type="ChEBI" id="CHEBI:18110"/>
        <dbReference type="ChEBI" id="CHEBI:57540"/>
        <dbReference type="ChEBI" id="CHEBI:57945"/>
        <dbReference type="ChEBI" id="CHEBI:58272"/>
        <dbReference type="EC" id="1.1.1.95"/>
    </reaction>
</comment>
<evidence type="ECO:0000313" key="12">
    <source>
        <dbReference type="EMBL" id="OGC03245.1"/>
    </source>
</evidence>
<reference evidence="12 13" key="1">
    <citation type="journal article" date="2016" name="Nat. Commun.">
        <title>Thousands of microbial genomes shed light on interconnected biogeochemical processes in an aquifer system.</title>
        <authorList>
            <person name="Anantharaman K."/>
            <person name="Brown C.T."/>
            <person name="Hug L.A."/>
            <person name="Sharon I."/>
            <person name="Castelle C.J."/>
            <person name="Probst A.J."/>
            <person name="Thomas B.C."/>
            <person name="Singh A."/>
            <person name="Wilkins M.J."/>
            <person name="Karaoz U."/>
            <person name="Brodie E.L."/>
            <person name="Williams K.H."/>
            <person name="Hubbard S.S."/>
            <person name="Banfield J.F."/>
        </authorList>
    </citation>
    <scope>NUCLEOTIDE SEQUENCE [LARGE SCALE GENOMIC DNA]</scope>
</reference>
<evidence type="ECO:0000256" key="5">
    <source>
        <dbReference type="ARBA" id="ARBA00023002"/>
    </source>
</evidence>
<evidence type="ECO:0000256" key="1">
    <source>
        <dbReference type="ARBA" id="ARBA00003800"/>
    </source>
</evidence>
<comment type="pathway">
    <text evidence="2 10">Amino-acid biosynthesis; L-serine biosynthesis; L-serine from 3-phospho-D-glycerate: step 1/3.</text>
</comment>
<dbReference type="InterPro" id="IPR006236">
    <property type="entry name" value="PGDH"/>
</dbReference>
<dbReference type="GO" id="GO:0006564">
    <property type="term" value="P:L-serine biosynthetic process"/>
    <property type="evidence" value="ECO:0007669"/>
    <property type="project" value="UniProtKB-UniRule"/>
</dbReference>
<comment type="catalytic activity">
    <reaction evidence="8">
        <text>(R)-2-hydroxyglutarate + NAD(+) = 2-oxoglutarate + NADH + H(+)</text>
        <dbReference type="Rhea" id="RHEA:49612"/>
        <dbReference type="ChEBI" id="CHEBI:15378"/>
        <dbReference type="ChEBI" id="CHEBI:15801"/>
        <dbReference type="ChEBI" id="CHEBI:16810"/>
        <dbReference type="ChEBI" id="CHEBI:57540"/>
        <dbReference type="ChEBI" id="CHEBI:57945"/>
        <dbReference type="EC" id="1.1.1.399"/>
    </reaction>
</comment>
<keyword evidence="10" id="KW-0028">Amino-acid biosynthesis</keyword>
<dbReference type="SUPFAM" id="SSF51735">
    <property type="entry name" value="NAD(P)-binding Rossmann-fold domains"/>
    <property type="match status" value="1"/>
</dbReference>
<keyword evidence="5 10" id="KW-0560">Oxidoreductase</keyword>
<dbReference type="InterPro" id="IPR045626">
    <property type="entry name" value="PGDH_ASB_dom"/>
</dbReference>
<evidence type="ECO:0000256" key="6">
    <source>
        <dbReference type="ARBA" id="ARBA00023027"/>
    </source>
</evidence>
<dbReference type="Pfam" id="PF00389">
    <property type="entry name" value="2-Hacid_dh"/>
    <property type="match status" value="1"/>
</dbReference>
<evidence type="ECO:0000256" key="2">
    <source>
        <dbReference type="ARBA" id="ARBA00005216"/>
    </source>
</evidence>
<dbReference type="PROSITE" id="PS00670">
    <property type="entry name" value="D_2_HYDROXYACID_DH_2"/>
    <property type="match status" value="1"/>
</dbReference>
<dbReference type="FunFam" id="3.30.1330.90:FF:000003">
    <property type="entry name" value="D-3-phosphoglycerate dehydrogenase"/>
    <property type="match status" value="1"/>
</dbReference>
<dbReference type="UniPathway" id="UPA00135">
    <property type="reaction ID" value="UER00196"/>
</dbReference>
<name>A0A1F4R4Q0_UNCSA</name>
<dbReference type="CDD" id="cd04902">
    <property type="entry name" value="ACT_3PGDH-xct"/>
    <property type="match status" value="1"/>
</dbReference>
<dbReference type="FunFam" id="3.40.50.720:FF:000021">
    <property type="entry name" value="D-3-phosphoglycerate dehydrogenase"/>
    <property type="match status" value="1"/>
</dbReference>
<dbReference type="InterPro" id="IPR029753">
    <property type="entry name" value="D-isomer_DH_CS"/>
</dbReference>
<dbReference type="AlphaFoldDB" id="A0A1F4R4Q0"/>
<evidence type="ECO:0000313" key="13">
    <source>
        <dbReference type="Proteomes" id="UP000176938"/>
    </source>
</evidence>
<dbReference type="SUPFAM" id="SSF52283">
    <property type="entry name" value="Formate/glycerate dehydrogenase catalytic domain-like"/>
    <property type="match status" value="1"/>
</dbReference>
<keyword evidence="6 10" id="KW-0520">NAD</keyword>
<dbReference type="PROSITE" id="PS00671">
    <property type="entry name" value="D_2_HYDROXYACID_DH_3"/>
    <property type="match status" value="1"/>
</dbReference>